<protein>
    <submittedName>
        <fullName evidence="5">Phage tail tape measure protein</fullName>
    </submittedName>
</protein>
<evidence type="ECO:0000256" key="2">
    <source>
        <dbReference type="SAM" id="MobiDB-lite"/>
    </source>
</evidence>
<evidence type="ECO:0000313" key="5">
    <source>
        <dbReference type="EMBL" id="AQY22987.1"/>
    </source>
</evidence>
<evidence type="ECO:0000256" key="1">
    <source>
        <dbReference type="ARBA" id="ARBA00022612"/>
    </source>
</evidence>
<organism evidence="5 6">
    <name type="scientific">Riemerella anatipestifer</name>
    <name type="common">Moraxella anatipestifer</name>
    <dbReference type="NCBI Taxonomy" id="34085"/>
    <lineage>
        <taxon>Bacteria</taxon>
        <taxon>Pseudomonadati</taxon>
        <taxon>Bacteroidota</taxon>
        <taxon>Flavobacteriia</taxon>
        <taxon>Flavobacteriales</taxon>
        <taxon>Weeksellaceae</taxon>
        <taxon>Riemerella</taxon>
    </lineage>
</organism>
<evidence type="ECO:0000256" key="3">
    <source>
        <dbReference type="SAM" id="Phobius"/>
    </source>
</evidence>
<evidence type="ECO:0000259" key="4">
    <source>
        <dbReference type="Pfam" id="PF10145"/>
    </source>
</evidence>
<dbReference type="EMBL" id="CP011859">
    <property type="protein sequence ID" value="AQY22987.1"/>
    <property type="molecule type" value="Genomic_DNA"/>
</dbReference>
<reference evidence="5 6" key="1">
    <citation type="submission" date="2015-06" db="EMBL/GenBank/DDBJ databases">
        <title>R. anatipestifer strain HXb2 is the most virulent strain so far, and the genome sequence would help us uncover the pathogenesis.</title>
        <authorList>
            <person name="Hu Q."/>
            <person name="Qi J."/>
            <person name="Bo H."/>
            <person name="Liu G."/>
            <person name="Tao M."/>
            <person name="Ding Y."/>
            <person name="Xue Y."/>
        </authorList>
    </citation>
    <scope>NUCLEOTIDE SEQUENCE [LARGE SCALE GENOMIC DNA]</scope>
    <source>
        <strain evidence="5 6">HXb2</strain>
    </source>
</reference>
<feature type="region of interest" description="Disordered" evidence="2">
    <location>
        <begin position="513"/>
        <end position="540"/>
    </location>
</feature>
<accession>A0A1S7DV56</accession>
<dbReference type="PANTHER" id="PTHR37813:SF1">
    <property type="entry name" value="FELS-2 PROPHAGE PROTEIN"/>
    <property type="match status" value="1"/>
</dbReference>
<dbReference type="NCBIfam" id="TIGR01760">
    <property type="entry name" value="tape_meas_TP901"/>
    <property type="match status" value="1"/>
</dbReference>
<dbReference type="Proteomes" id="UP000189883">
    <property type="component" value="Chromosome"/>
</dbReference>
<dbReference type="Pfam" id="PF10145">
    <property type="entry name" value="PhageMin_Tail"/>
    <property type="match status" value="1"/>
</dbReference>
<feature type="transmembrane region" description="Helical" evidence="3">
    <location>
        <begin position="344"/>
        <end position="364"/>
    </location>
</feature>
<gene>
    <name evidence="5" type="ORF">AB406_2047</name>
</gene>
<dbReference type="AlphaFoldDB" id="A0A1S7DV56"/>
<sequence>MVEKMKMPITAIGITAATLFSGLAIKGVQSAEQFDQAFLPIRNLNLDKSKSELDSYRNKIRDAAFDIGANLKDSTNAVYDLQSATGIYGDDAVEIYKKVGRYSIATGANINDAMNSTTKAMKAFGLGVTDIDKLLESNAKTVQVGITTFDELAKVQTEYAGAASSAGQNVDVANKVFAMFTSVAKNSDIGANLTKTFFQGLGQQADKFEKTLSIKVFDKDGSMRQADEILKDISGKFKTMSDKQITEAINQIGGPEGLRGALDKVKTGAEDMINTFNAFDSSKFSLSEAMENAQGDITKMKEAFTNRLDVLLSKFGEKFYPLIAQIFDRLNPVLEWLYQNFDSVAYVLGVLGAAFGVLTIAVWANNVALMANPIGLVAAAVVILIGIITAAIVKYNEWGSVILALMGPFGLLISAIKSVYDHWESIKKAFQDGGIIGALKRVGQVLLDVVLQPLEKAIGWIGDATGWSWAKKAAGSVHDMRAKMDLIKTPPTTTVETPSGNIPKPTNNSFYGGSGGGGFKSLGNENPKNKKAKSSLSKDIDKVSGDSKQIRNITINFDSIHKGDNVVNTGGKGITMQEFENFYNDMMMRIIRNAEMI</sequence>
<name>A0A1S7DV56_RIEAN</name>
<proteinExistence type="predicted"/>
<dbReference type="PANTHER" id="PTHR37813">
    <property type="entry name" value="FELS-2 PROPHAGE PROTEIN"/>
    <property type="match status" value="1"/>
</dbReference>
<keyword evidence="1" id="KW-1188">Viral release from host cell</keyword>
<keyword evidence="3" id="KW-1133">Transmembrane helix</keyword>
<feature type="domain" description="Phage tail tape measure protein" evidence="4">
    <location>
        <begin position="62"/>
        <end position="254"/>
    </location>
</feature>
<keyword evidence="3" id="KW-0812">Transmembrane</keyword>
<evidence type="ECO:0000313" key="6">
    <source>
        <dbReference type="Proteomes" id="UP000189883"/>
    </source>
</evidence>
<keyword evidence="3" id="KW-0472">Membrane</keyword>
<feature type="transmembrane region" description="Helical" evidence="3">
    <location>
        <begin position="401"/>
        <end position="420"/>
    </location>
</feature>
<dbReference type="InterPro" id="IPR010090">
    <property type="entry name" value="Phage_tape_meas"/>
</dbReference>
<feature type="transmembrane region" description="Helical" evidence="3">
    <location>
        <begin position="376"/>
        <end position="395"/>
    </location>
</feature>